<dbReference type="GeneID" id="54488861"/>
<evidence type="ECO:0000256" key="1">
    <source>
        <dbReference type="SAM" id="SignalP"/>
    </source>
</evidence>
<feature type="chain" id="PRO_5025346673" evidence="1">
    <location>
        <begin position="19"/>
        <end position="104"/>
    </location>
</feature>
<dbReference type="OrthoDB" id="3645652at2759"/>
<proteinExistence type="predicted"/>
<dbReference type="EMBL" id="ML996565">
    <property type="protein sequence ID" value="KAF2762633.1"/>
    <property type="molecule type" value="Genomic_DNA"/>
</dbReference>
<dbReference type="AlphaFoldDB" id="A0A6A6WKF6"/>
<dbReference type="RefSeq" id="XP_033605084.1">
    <property type="nucleotide sequence ID" value="XM_033747807.1"/>
</dbReference>
<evidence type="ECO:0000313" key="3">
    <source>
        <dbReference type="Proteomes" id="UP000799437"/>
    </source>
</evidence>
<sequence>MQFSTIFIAALAAISTEAATMSCYASTNYGGKAFATSGTGTFPLGFTAASYKFSSGFADGICVKTCAGGRETGSFCKGRSNANVASGNRFNKIVIGKDSTVLNC</sequence>
<dbReference type="Proteomes" id="UP000799437">
    <property type="component" value="Unassembled WGS sequence"/>
</dbReference>
<protein>
    <submittedName>
        <fullName evidence="2">Uncharacterized protein</fullName>
    </submittedName>
</protein>
<accession>A0A6A6WKF6</accession>
<name>A0A6A6WKF6_9PEZI</name>
<keyword evidence="3" id="KW-1185">Reference proteome</keyword>
<keyword evidence="1" id="KW-0732">Signal</keyword>
<evidence type="ECO:0000313" key="2">
    <source>
        <dbReference type="EMBL" id="KAF2762633.1"/>
    </source>
</evidence>
<feature type="signal peptide" evidence="1">
    <location>
        <begin position="1"/>
        <end position="18"/>
    </location>
</feature>
<reference evidence="2" key="1">
    <citation type="journal article" date="2020" name="Stud. Mycol.">
        <title>101 Dothideomycetes genomes: a test case for predicting lifestyles and emergence of pathogens.</title>
        <authorList>
            <person name="Haridas S."/>
            <person name="Albert R."/>
            <person name="Binder M."/>
            <person name="Bloem J."/>
            <person name="Labutti K."/>
            <person name="Salamov A."/>
            <person name="Andreopoulos B."/>
            <person name="Baker S."/>
            <person name="Barry K."/>
            <person name="Bills G."/>
            <person name="Bluhm B."/>
            <person name="Cannon C."/>
            <person name="Castanera R."/>
            <person name="Culley D."/>
            <person name="Daum C."/>
            <person name="Ezra D."/>
            <person name="Gonzalez J."/>
            <person name="Henrissat B."/>
            <person name="Kuo A."/>
            <person name="Liang C."/>
            <person name="Lipzen A."/>
            <person name="Lutzoni F."/>
            <person name="Magnuson J."/>
            <person name="Mondo S."/>
            <person name="Nolan M."/>
            <person name="Ohm R."/>
            <person name="Pangilinan J."/>
            <person name="Park H.-J."/>
            <person name="Ramirez L."/>
            <person name="Alfaro M."/>
            <person name="Sun H."/>
            <person name="Tritt A."/>
            <person name="Yoshinaga Y."/>
            <person name="Zwiers L.-H."/>
            <person name="Turgeon B."/>
            <person name="Goodwin S."/>
            <person name="Spatafora J."/>
            <person name="Crous P."/>
            <person name="Grigoriev I."/>
        </authorList>
    </citation>
    <scope>NUCLEOTIDE SEQUENCE</scope>
    <source>
        <strain evidence="2">CBS 121739</strain>
    </source>
</reference>
<gene>
    <name evidence="2" type="ORF">EJ05DRAFT_506336</name>
</gene>
<organism evidence="2 3">
    <name type="scientific">Pseudovirgaria hyperparasitica</name>
    <dbReference type="NCBI Taxonomy" id="470096"/>
    <lineage>
        <taxon>Eukaryota</taxon>
        <taxon>Fungi</taxon>
        <taxon>Dikarya</taxon>
        <taxon>Ascomycota</taxon>
        <taxon>Pezizomycotina</taxon>
        <taxon>Dothideomycetes</taxon>
        <taxon>Dothideomycetes incertae sedis</taxon>
        <taxon>Acrospermales</taxon>
        <taxon>Acrospermaceae</taxon>
        <taxon>Pseudovirgaria</taxon>
    </lineage>
</organism>